<reference evidence="8 9" key="1">
    <citation type="submission" date="2016-10" db="EMBL/GenBank/DDBJ databases">
        <authorList>
            <person name="de Groot N.N."/>
        </authorList>
    </citation>
    <scope>NUCLEOTIDE SEQUENCE [LARGE SCALE GENOMIC DNA]</scope>
    <source>
        <strain evidence="8 9">DSM 6059</strain>
    </source>
</reference>
<feature type="signal peptide" evidence="5">
    <location>
        <begin position="1"/>
        <end position="20"/>
    </location>
</feature>
<dbReference type="PANTHER" id="PTHR38782">
    <property type="match status" value="1"/>
</dbReference>
<accession>A0A1I1HBZ3</accession>
<keyword evidence="3 5" id="KW-0732">Signal</keyword>
<dbReference type="Proteomes" id="UP000198862">
    <property type="component" value="Unassembled WGS sequence"/>
</dbReference>
<dbReference type="CDD" id="cd16327">
    <property type="entry name" value="RseB"/>
    <property type="match status" value="1"/>
</dbReference>
<name>A0A1I1HBZ3_9GAMM</name>
<dbReference type="Pfam" id="PF17188">
    <property type="entry name" value="MucB_RseB_C"/>
    <property type="match status" value="1"/>
</dbReference>
<dbReference type="STRING" id="1123010.SAMN02745724_01151"/>
<dbReference type="InterPro" id="IPR038484">
    <property type="entry name" value="MucB/RseB_C_sf"/>
</dbReference>
<dbReference type="PANTHER" id="PTHR38782:SF1">
    <property type="entry name" value="SIGMA-E FACTOR REGULATORY PROTEIN RSEB"/>
    <property type="match status" value="1"/>
</dbReference>
<keyword evidence="4" id="KW-0574">Periplasm</keyword>
<comment type="subcellular location">
    <subcellularLocation>
        <location evidence="1">Periplasm</location>
    </subcellularLocation>
</comment>
<evidence type="ECO:0000259" key="6">
    <source>
        <dbReference type="Pfam" id="PF03888"/>
    </source>
</evidence>
<dbReference type="Gene3D" id="3.30.200.100">
    <property type="entry name" value="MucB/RseB, C-terminal domain"/>
    <property type="match status" value="1"/>
</dbReference>
<dbReference type="OrthoDB" id="7067274at2"/>
<dbReference type="GO" id="GO:0032885">
    <property type="term" value="P:regulation of polysaccharide biosynthetic process"/>
    <property type="evidence" value="ECO:0007669"/>
    <property type="project" value="TreeGrafter"/>
</dbReference>
<dbReference type="InterPro" id="IPR033434">
    <property type="entry name" value="MucB/RseB_N"/>
</dbReference>
<dbReference type="InterPro" id="IPR005588">
    <property type="entry name" value="MucB_RseB"/>
</dbReference>
<dbReference type="RefSeq" id="WP_091981402.1">
    <property type="nucleotide sequence ID" value="NZ_FOLO01000006.1"/>
</dbReference>
<dbReference type="EMBL" id="FOLO01000006">
    <property type="protein sequence ID" value="SFC21679.1"/>
    <property type="molecule type" value="Genomic_DNA"/>
</dbReference>
<evidence type="ECO:0000313" key="9">
    <source>
        <dbReference type="Proteomes" id="UP000198862"/>
    </source>
</evidence>
<dbReference type="InterPro" id="IPR033436">
    <property type="entry name" value="MucB/RseB_C"/>
</dbReference>
<dbReference type="AlphaFoldDB" id="A0A1I1HBZ3"/>
<dbReference type="GO" id="GO:0030288">
    <property type="term" value="C:outer membrane-bounded periplasmic space"/>
    <property type="evidence" value="ECO:0007669"/>
    <property type="project" value="TreeGrafter"/>
</dbReference>
<dbReference type="PIRSF" id="PIRSF005427">
    <property type="entry name" value="RseB"/>
    <property type="match status" value="1"/>
</dbReference>
<evidence type="ECO:0000256" key="1">
    <source>
        <dbReference type="ARBA" id="ARBA00004418"/>
    </source>
</evidence>
<dbReference type="Pfam" id="PF03888">
    <property type="entry name" value="MucB_RseB"/>
    <property type="match status" value="1"/>
</dbReference>
<sequence>MRKFTSLCSIFLFIGSIAPAYSDTSEAQNHEVTSQLNKDVKPESAKSLLIKMSETIHHNNFNASFAVVKGNNMEPYRWLHGISGNNELEHLSLLNGAGLEIFRMNDQVTYFEPQSEPYTIIAKHISGPIPDVFFQDVTLLESAYNFTLGGKGRIAGRAAQLVKIEAKDTSKYNYWLWLDLESSLLLKAAYVNQQGAALEQLQLTHVSMTKNIAPELIKLSQAKFPPVNLNNEKSTLDKLKGTQGNWHIGWLPDGFTLLKSDRHKLNINNELADYYLYGDGLIEISVFVQRPLPGNRRGGGLSSGATSIFVHNAKGFDVSVVGNIPGDTAKIIAQSVQRK</sequence>
<keyword evidence="9" id="KW-1185">Reference proteome</keyword>
<gene>
    <name evidence="8" type="ORF">SAMN02745724_01151</name>
</gene>
<feature type="chain" id="PRO_5011652368" evidence="5">
    <location>
        <begin position="21"/>
        <end position="339"/>
    </location>
</feature>
<proteinExistence type="inferred from homology"/>
<evidence type="ECO:0000256" key="5">
    <source>
        <dbReference type="SAM" id="SignalP"/>
    </source>
</evidence>
<feature type="domain" description="MucB/RseB C-terminal" evidence="7">
    <location>
        <begin position="243"/>
        <end position="337"/>
    </location>
</feature>
<evidence type="ECO:0000256" key="3">
    <source>
        <dbReference type="ARBA" id="ARBA00022729"/>
    </source>
</evidence>
<feature type="domain" description="MucB/RseB N-terminal" evidence="6">
    <location>
        <begin position="44"/>
        <end position="218"/>
    </location>
</feature>
<evidence type="ECO:0000256" key="4">
    <source>
        <dbReference type="ARBA" id="ARBA00022764"/>
    </source>
</evidence>
<comment type="similarity">
    <text evidence="2">Belongs to the RseB family.</text>
</comment>
<dbReference type="GO" id="GO:0045152">
    <property type="term" value="F:antisigma factor binding"/>
    <property type="evidence" value="ECO:0007669"/>
    <property type="project" value="TreeGrafter"/>
</dbReference>
<evidence type="ECO:0000313" key="8">
    <source>
        <dbReference type="EMBL" id="SFC21679.1"/>
    </source>
</evidence>
<evidence type="ECO:0000256" key="2">
    <source>
        <dbReference type="ARBA" id="ARBA00008150"/>
    </source>
</evidence>
<protein>
    <submittedName>
        <fullName evidence="8">Sigma E regulatory protein, MucB/RseB</fullName>
    </submittedName>
</protein>
<organism evidence="8 9">
    <name type="scientific">Pseudoalteromonas denitrificans DSM 6059</name>
    <dbReference type="NCBI Taxonomy" id="1123010"/>
    <lineage>
        <taxon>Bacteria</taxon>
        <taxon>Pseudomonadati</taxon>
        <taxon>Pseudomonadota</taxon>
        <taxon>Gammaproteobacteria</taxon>
        <taxon>Alteromonadales</taxon>
        <taxon>Pseudoalteromonadaceae</taxon>
        <taxon>Pseudoalteromonas</taxon>
    </lineage>
</organism>
<evidence type="ECO:0000259" key="7">
    <source>
        <dbReference type="Pfam" id="PF17188"/>
    </source>
</evidence>
<dbReference type="Gene3D" id="2.50.20.10">
    <property type="entry name" value="Lipoprotein localisation LolA/LolB/LppX"/>
    <property type="match status" value="1"/>
</dbReference>